<name>A0A1X0A260_9MYCO</name>
<accession>A0A1X0A260</accession>
<feature type="region of interest" description="Disordered" evidence="1">
    <location>
        <begin position="135"/>
        <end position="165"/>
    </location>
</feature>
<keyword evidence="3" id="KW-1185">Reference proteome</keyword>
<protein>
    <submittedName>
        <fullName evidence="2">Helix-turn-helix domain-containing protein</fullName>
    </submittedName>
</protein>
<organism evidence="2 3">
    <name type="scientific">Mycobacterium aquaticum</name>
    <dbReference type="NCBI Taxonomy" id="1927124"/>
    <lineage>
        <taxon>Bacteria</taxon>
        <taxon>Bacillati</taxon>
        <taxon>Actinomycetota</taxon>
        <taxon>Actinomycetes</taxon>
        <taxon>Mycobacteriales</taxon>
        <taxon>Mycobacteriaceae</taxon>
        <taxon>Mycobacterium</taxon>
    </lineage>
</organism>
<evidence type="ECO:0000313" key="2">
    <source>
        <dbReference type="EMBL" id="ORA24173.1"/>
    </source>
</evidence>
<proteinExistence type="predicted"/>
<evidence type="ECO:0000256" key="1">
    <source>
        <dbReference type="SAM" id="MobiDB-lite"/>
    </source>
</evidence>
<evidence type="ECO:0000313" key="3">
    <source>
        <dbReference type="Proteomes" id="UP000192448"/>
    </source>
</evidence>
<comment type="caution">
    <text evidence="2">The sequence shown here is derived from an EMBL/GenBank/DDBJ whole genome shotgun (WGS) entry which is preliminary data.</text>
</comment>
<dbReference type="Proteomes" id="UP000192448">
    <property type="component" value="Unassembled WGS sequence"/>
</dbReference>
<reference evidence="2 3" key="1">
    <citation type="submission" date="2017-02" db="EMBL/GenBank/DDBJ databases">
        <title>The new phylogeny of genus Mycobacterium.</title>
        <authorList>
            <person name="Tortoli E."/>
            <person name="Trovato A."/>
            <person name="Cirillo D.M."/>
        </authorList>
    </citation>
    <scope>NUCLEOTIDE SEQUENCE [LARGE SCALE GENOMIC DNA]</scope>
    <source>
        <strain evidence="2 3">RW6</strain>
    </source>
</reference>
<dbReference type="AlphaFoldDB" id="A0A1X0A260"/>
<dbReference type="EMBL" id="MVHF01000058">
    <property type="protein sequence ID" value="ORA24173.1"/>
    <property type="molecule type" value="Genomic_DNA"/>
</dbReference>
<gene>
    <name evidence="2" type="ORF">BST13_34400</name>
</gene>
<sequence length="334" mass="36118">MAYDLHYSDIRPQMVNGGISKPALLAIAAARARYADHDTGRNCRPTNEQLAEATGFSVRQVQRASEALRLLSVATEILRGRQRTLSERLASWRVGDRGRGWASVWVLHDSAWLAPVINRLSPHLGGSLLRSNSSFKNPLTTSKRTPDGARGRGAGRRRCPDARGSALARSWRAHPGAPPWARRYSADAWAAILAAPARHGWTARDLNQLITDWLGITGRRIPDAPYKPIGLLGAILAWHGSENLDDRPTAAEEAREAEELAAAAVRVARARQVTEVTPPCGSGAGGAGRVAAHIAAAEAVRNAARKRTEKAARHAAQLAIAVRRARGLEQDVEM</sequence>